<protein>
    <submittedName>
        <fullName evidence="1">Uncharacterized protein</fullName>
    </submittedName>
</protein>
<name>A0A5P6VQZ7_PSEXY</name>
<evidence type="ECO:0000313" key="2">
    <source>
        <dbReference type="Proteomes" id="UP000327030"/>
    </source>
</evidence>
<accession>A0A5P6VQZ7</accession>
<dbReference type="Proteomes" id="UP000327030">
    <property type="component" value="Chromosome 1"/>
</dbReference>
<dbReference type="OrthoDB" id="2063565at2"/>
<dbReference type="AlphaFoldDB" id="A0A5P6VQZ7"/>
<dbReference type="RefSeq" id="WP_151623369.1">
    <property type="nucleotide sequence ID" value="NZ_CP043028.1"/>
</dbReference>
<reference evidence="2" key="1">
    <citation type="submission" date="2019-08" db="EMBL/GenBank/DDBJ databases">
        <title>Complete Genome Sequence of the Polysaccharide-Degrading Rumen Bacterium Pseudobutyrivibrio xylanivorans MA3014.</title>
        <authorList>
            <person name="Palevich N."/>
            <person name="Maclean P.H."/>
            <person name="Kelly W.J."/>
            <person name="Leahy S.C."/>
            <person name="Rakonjac J."/>
            <person name="Attwood G.T."/>
        </authorList>
    </citation>
    <scope>NUCLEOTIDE SEQUENCE [LARGE SCALE GENOMIC DNA]</scope>
    <source>
        <strain evidence="2">MA3014</strain>
    </source>
</reference>
<gene>
    <name evidence="1" type="ORF">FXF36_08580</name>
</gene>
<dbReference type="KEGG" id="pxv:FXF36_08580"/>
<sequence>MVVVFAAAVLFGIEITSIIQLRREAKELKREMVLENPIGDAYRYRFVEADYERVQDELIKFADELAYAI</sequence>
<dbReference type="EMBL" id="CP043028">
    <property type="protein sequence ID" value="QFJ54910.1"/>
    <property type="molecule type" value="Genomic_DNA"/>
</dbReference>
<proteinExistence type="predicted"/>
<organism evidence="1 2">
    <name type="scientific">Pseudobutyrivibrio xylanivorans</name>
    <dbReference type="NCBI Taxonomy" id="185007"/>
    <lineage>
        <taxon>Bacteria</taxon>
        <taxon>Bacillati</taxon>
        <taxon>Bacillota</taxon>
        <taxon>Clostridia</taxon>
        <taxon>Lachnospirales</taxon>
        <taxon>Lachnospiraceae</taxon>
        <taxon>Pseudobutyrivibrio</taxon>
    </lineage>
</organism>
<evidence type="ECO:0000313" key="1">
    <source>
        <dbReference type="EMBL" id="QFJ54910.1"/>
    </source>
</evidence>